<evidence type="ECO:0000313" key="3">
    <source>
        <dbReference type="EMBL" id="SVA33437.1"/>
    </source>
</evidence>
<evidence type="ECO:0000259" key="2">
    <source>
        <dbReference type="PROSITE" id="PS50801"/>
    </source>
</evidence>
<feature type="domain" description="STAS" evidence="2">
    <location>
        <begin position="1"/>
        <end position="100"/>
    </location>
</feature>
<dbReference type="InterPro" id="IPR036513">
    <property type="entry name" value="STAS_dom_sf"/>
</dbReference>
<gene>
    <name evidence="3" type="ORF">METZ01_LOCUS86291</name>
</gene>
<reference evidence="3" key="1">
    <citation type="submission" date="2018-05" db="EMBL/GenBank/DDBJ databases">
        <authorList>
            <person name="Lanie J.A."/>
            <person name="Ng W.-L."/>
            <person name="Kazmierczak K.M."/>
            <person name="Andrzejewski T.M."/>
            <person name="Davidsen T.M."/>
            <person name="Wayne K.J."/>
            <person name="Tettelin H."/>
            <person name="Glass J.I."/>
            <person name="Rusch D."/>
            <person name="Podicherti R."/>
            <person name="Tsui H.-C.T."/>
            <person name="Winkler M.E."/>
        </authorList>
    </citation>
    <scope>NUCLEOTIDE SEQUENCE</scope>
</reference>
<dbReference type="AlphaFoldDB" id="A0A381V1E2"/>
<dbReference type="PROSITE" id="PS50801">
    <property type="entry name" value="STAS"/>
    <property type="match status" value="1"/>
</dbReference>
<accession>A0A381V1E2</accession>
<sequence length="132" mass="13884">MKVAEHIAGDVLTMSLAGHLNAAGAETLETRLLKTTRDGARWILLDCSRLYSIDSIGLRAVLQNTRRLSALGGALALCGLPESIQQIFDVSGFTQACRISLNPSAGVEALSAEAKRSPQNGVERSSSSGTSN</sequence>
<protein>
    <recommendedName>
        <fullName evidence="2">STAS domain-containing protein</fullName>
    </recommendedName>
</protein>
<name>A0A381V1E2_9ZZZZ</name>
<dbReference type="InterPro" id="IPR002645">
    <property type="entry name" value="STAS_dom"/>
</dbReference>
<dbReference type="PANTHER" id="PTHR33495:SF2">
    <property type="entry name" value="ANTI-SIGMA FACTOR ANTAGONIST TM_1081-RELATED"/>
    <property type="match status" value="1"/>
</dbReference>
<dbReference type="PANTHER" id="PTHR33495">
    <property type="entry name" value="ANTI-SIGMA FACTOR ANTAGONIST TM_1081-RELATED-RELATED"/>
    <property type="match status" value="1"/>
</dbReference>
<feature type="region of interest" description="Disordered" evidence="1">
    <location>
        <begin position="110"/>
        <end position="132"/>
    </location>
</feature>
<dbReference type="GO" id="GO:0043856">
    <property type="term" value="F:anti-sigma factor antagonist activity"/>
    <property type="evidence" value="ECO:0007669"/>
    <property type="project" value="TreeGrafter"/>
</dbReference>
<feature type="compositionally biased region" description="Polar residues" evidence="1">
    <location>
        <begin position="117"/>
        <end position="132"/>
    </location>
</feature>
<proteinExistence type="predicted"/>
<dbReference type="EMBL" id="UINC01007457">
    <property type="protein sequence ID" value="SVA33437.1"/>
    <property type="molecule type" value="Genomic_DNA"/>
</dbReference>
<evidence type="ECO:0000256" key="1">
    <source>
        <dbReference type="SAM" id="MobiDB-lite"/>
    </source>
</evidence>
<dbReference type="Pfam" id="PF01740">
    <property type="entry name" value="STAS"/>
    <property type="match status" value="1"/>
</dbReference>
<dbReference type="Gene3D" id="3.30.750.24">
    <property type="entry name" value="STAS domain"/>
    <property type="match status" value="1"/>
</dbReference>
<organism evidence="3">
    <name type="scientific">marine metagenome</name>
    <dbReference type="NCBI Taxonomy" id="408172"/>
    <lineage>
        <taxon>unclassified sequences</taxon>
        <taxon>metagenomes</taxon>
        <taxon>ecological metagenomes</taxon>
    </lineage>
</organism>
<dbReference type="SUPFAM" id="SSF52091">
    <property type="entry name" value="SpoIIaa-like"/>
    <property type="match status" value="1"/>
</dbReference>
<dbReference type="CDD" id="cd07043">
    <property type="entry name" value="STAS_anti-anti-sigma_factors"/>
    <property type="match status" value="1"/>
</dbReference>